<reference evidence="8 9" key="1">
    <citation type="submission" date="2019-01" db="EMBL/GenBank/DDBJ databases">
        <title>Lactibacter flavus gen. nov., sp. nov., a novel bacterium of the family Propionibacteriaceae isolated from raw milk and dairy products.</title>
        <authorList>
            <person name="Huptas C."/>
            <person name="Wenning M."/>
            <person name="Breitenwieser F."/>
            <person name="Doll E."/>
            <person name="Von Neubeck M."/>
            <person name="Busse H.-J."/>
            <person name="Scherer S."/>
        </authorList>
    </citation>
    <scope>NUCLEOTIDE SEQUENCE [LARGE SCALE GENOMIC DNA]</scope>
    <source>
        <strain evidence="8 9">DSM 22130</strain>
    </source>
</reference>
<sequence>MDESASIPRTDPAPPPPAPGSGAPGTEDADSAPGSPNPATTSTINPQPGRLTPAALAGPLLVAVAATVALWWAISLVNAGPKLPGRPQADPFTAYVSAFGDLVVRLASVVTLGALVAIVALVRPDADHRLSPATGRLTRVAAHAGQLWLWASVLQTFANSAYVNGVPLGYTLRPDAWWQFQSATPSGLAWLLSALVAAGCVVVAYAARTVAPVVLAYLAGILALTFVAVTGTVTIGADHDWATDSAIWLTLAFVVAATVAIGVWLSADADGAASARIRRYQWTALPLLVVALAGHAVVAWQQLAGTDPTASLYGRVALGQLAVIAALIAMWLIRQVAPITTVIPDVMLIIAGLALASAENHVPSPRFGIPQNIQINYLGYEMNVPATIERLLGLGRPNVLWVGLAAVAIGTYLWGVARVRRAGRPWPIQRTLTWSAGWLLMLYLAVSGLWEYSTALYSWHMFVHMTVNMLVPALCVLGGPITLAREASRTGTILPDVRGVTDALFEHRPLSRVFSPPVLWLNYVGSLFLIYYTPLFPWLMRYHWAHQLMLLYFMVTGYLFFAMIVGVDKQLTDLPHLVRLAMVISIMPFHALFAVGIMSSRSLIGGDFYRSIDISWIHDLMADQSTAGQVTWILGEIPLFVVMIALAAQWFTHDRAENAVSDVAQDTGVDDSFDSYNDMLAALAERDRQSGRRVL</sequence>
<feature type="transmembrane region" description="Helical" evidence="7">
    <location>
        <begin position="94"/>
        <end position="122"/>
    </location>
</feature>
<feature type="transmembrane region" description="Helical" evidence="7">
    <location>
        <begin position="577"/>
        <end position="598"/>
    </location>
</feature>
<dbReference type="OrthoDB" id="5241646at2"/>
<feature type="transmembrane region" description="Helical" evidence="7">
    <location>
        <begin position="399"/>
        <end position="419"/>
    </location>
</feature>
<proteinExistence type="predicted"/>
<name>A0A4Q9KLC4_PROTD</name>
<feature type="region of interest" description="Disordered" evidence="6">
    <location>
        <begin position="1"/>
        <end position="50"/>
    </location>
</feature>
<keyword evidence="2" id="KW-1003">Cell membrane</keyword>
<comment type="subcellular location">
    <subcellularLocation>
        <location evidence="1">Cell membrane</location>
        <topology evidence="1">Multi-pass membrane protein</topology>
    </subcellularLocation>
</comment>
<feature type="transmembrane region" description="Helical" evidence="7">
    <location>
        <begin position="513"/>
        <end position="532"/>
    </location>
</feature>
<dbReference type="AlphaFoldDB" id="A0A4Q9KLC4"/>
<keyword evidence="3 7" id="KW-0812">Transmembrane</keyword>
<dbReference type="RefSeq" id="WP_131171852.1">
    <property type="nucleotide sequence ID" value="NZ_FXTL01000006.1"/>
</dbReference>
<evidence type="ECO:0000256" key="1">
    <source>
        <dbReference type="ARBA" id="ARBA00004651"/>
    </source>
</evidence>
<feature type="transmembrane region" description="Helical" evidence="7">
    <location>
        <begin position="630"/>
        <end position="651"/>
    </location>
</feature>
<keyword evidence="9" id="KW-1185">Reference proteome</keyword>
<gene>
    <name evidence="8" type="ORF">ET996_06995</name>
</gene>
<evidence type="ECO:0000256" key="6">
    <source>
        <dbReference type="SAM" id="MobiDB-lite"/>
    </source>
</evidence>
<feature type="transmembrane region" description="Helical" evidence="7">
    <location>
        <begin position="54"/>
        <end position="74"/>
    </location>
</feature>
<evidence type="ECO:0000256" key="2">
    <source>
        <dbReference type="ARBA" id="ARBA00022475"/>
    </source>
</evidence>
<dbReference type="Pfam" id="PF09678">
    <property type="entry name" value="Caa3_CtaG"/>
    <property type="match status" value="1"/>
</dbReference>
<feature type="transmembrane region" description="Helical" evidence="7">
    <location>
        <begin position="247"/>
        <end position="267"/>
    </location>
</feature>
<accession>A0A4Q9KLC4</accession>
<evidence type="ECO:0000256" key="7">
    <source>
        <dbReference type="SAM" id="Phobius"/>
    </source>
</evidence>
<dbReference type="InterPro" id="IPR019108">
    <property type="entry name" value="Caa3_assmbl_CtaG-rel"/>
</dbReference>
<evidence type="ECO:0000313" key="9">
    <source>
        <dbReference type="Proteomes" id="UP000291933"/>
    </source>
</evidence>
<comment type="caution">
    <text evidence="8">The sequence shown here is derived from an EMBL/GenBank/DDBJ whole genome shotgun (WGS) entry which is preliminary data.</text>
</comment>
<evidence type="ECO:0000256" key="4">
    <source>
        <dbReference type="ARBA" id="ARBA00022989"/>
    </source>
</evidence>
<feature type="transmembrane region" description="Helical" evidence="7">
    <location>
        <begin position="431"/>
        <end position="450"/>
    </location>
</feature>
<feature type="transmembrane region" description="Helical" evidence="7">
    <location>
        <begin position="544"/>
        <end position="565"/>
    </location>
</feature>
<feature type="transmembrane region" description="Helical" evidence="7">
    <location>
        <begin position="339"/>
        <end position="358"/>
    </location>
</feature>
<evidence type="ECO:0000256" key="5">
    <source>
        <dbReference type="ARBA" id="ARBA00023136"/>
    </source>
</evidence>
<protein>
    <submittedName>
        <fullName evidence="8">Cytochrome c oxidase assembly protein</fullName>
    </submittedName>
</protein>
<evidence type="ECO:0000313" key="8">
    <source>
        <dbReference type="EMBL" id="TBT95015.1"/>
    </source>
</evidence>
<feature type="transmembrane region" description="Helical" evidence="7">
    <location>
        <begin position="147"/>
        <end position="168"/>
    </location>
</feature>
<keyword evidence="4 7" id="KW-1133">Transmembrane helix</keyword>
<keyword evidence="5 7" id="KW-0472">Membrane</keyword>
<evidence type="ECO:0000256" key="3">
    <source>
        <dbReference type="ARBA" id="ARBA00022692"/>
    </source>
</evidence>
<dbReference type="GO" id="GO:0005886">
    <property type="term" value="C:plasma membrane"/>
    <property type="evidence" value="ECO:0007669"/>
    <property type="project" value="UniProtKB-SubCell"/>
</dbReference>
<feature type="transmembrane region" description="Helical" evidence="7">
    <location>
        <begin position="279"/>
        <end position="300"/>
    </location>
</feature>
<feature type="transmembrane region" description="Helical" evidence="7">
    <location>
        <begin position="188"/>
        <end position="207"/>
    </location>
</feature>
<organism evidence="8 9">
    <name type="scientific">Propioniciclava tarda</name>
    <dbReference type="NCBI Taxonomy" id="433330"/>
    <lineage>
        <taxon>Bacteria</taxon>
        <taxon>Bacillati</taxon>
        <taxon>Actinomycetota</taxon>
        <taxon>Actinomycetes</taxon>
        <taxon>Propionibacteriales</taxon>
        <taxon>Propionibacteriaceae</taxon>
        <taxon>Propioniciclava</taxon>
    </lineage>
</organism>
<feature type="transmembrane region" description="Helical" evidence="7">
    <location>
        <begin position="214"/>
        <end position="235"/>
    </location>
</feature>
<dbReference type="EMBL" id="SDMR01000007">
    <property type="protein sequence ID" value="TBT95015.1"/>
    <property type="molecule type" value="Genomic_DNA"/>
</dbReference>
<feature type="compositionally biased region" description="Polar residues" evidence="6">
    <location>
        <begin position="37"/>
        <end position="46"/>
    </location>
</feature>
<feature type="transmembrane region" description="Helical" evidence="7">
    <location>
        <begin position="312"/>
        <end position="332"/>
    </location>
</feature>
<dbReference type="Proteomes" id="UP000291933">
    <property type="component" value="Unassembled WGS sequence"/>
</dbReference>
<feature type="transmembrane region" description="Helical" evidence="7">
    <location>
        <begin position="462"/>
        <end position="484"/>
    </location>
</feature>